<dbReference type="PANTHER" id="PTHR43065">
    <property type="entry name" value="SENSOR HISTIDINE KINASE"/>
    <property type="match status" value="1"/>
</dbReference>
<dbReference type="SUPFAM" id="SSF52172">
    <property type="entry name" value="CheY-like"/>
    <property type="match status" value="1"/>
</dbReference>
<reference evidence="7 8" key="1">
    <citation type="submission" date="2019-09" db="EMBL/GenBank/DDBJ databases">
        <title>NBRP : Genome information of microbial organism related human and environment.</title>
        <authorList>
            <person name="Hattori M."/>
            <person name="Oshima K."/>
            <person name="Inaba H."/>
            <person name="Suda W."/>
            <person name="Sakamoto M."/>
            <person name="Iino T."/>
            <person name="Kitahara M."/>
            <person name="Oshida Y."/>
            <person name="Iida T."/>
            <person name="Kudo T."/>
            <person name="Itoh T."/>
            <person name="Ohkuma M."/>
        </authorList>
    </citation>
    <scope>NUCLEOTIDE SEQUENCE [LARGE SCALE GENOMIC DNA]</scope>
    <source>
        <strain evidence="7 8">Hi-2</strain>
    </source>
</reference>
<dbReference type="Proteomes" id="UP000322084">
    <property type="component" value="Unassembled WGS sequence"/>
</dbReference>
<evidence type="ECO:0000259" key="5">
    <source>
        <dbReference type="PROSITE" id="PS50109"/>
    </source>
</evidence>
<dbReference type="InterPro" id="IPR036097">
    <property type="entry name" value="HisK_dim/P_sf"/>
</dbReference>
<evidence type="ECO:0000256" key="3">
    <source>
        <dbReference type="ARBA" id="ARBA00022553"/>
    </source>
</evidence>
<dbReference type="PRINTS" id="PR00344">
    <property type="entry name" value="BCTRLSENSOR"/>
</dbReference>
<dbReference type="CDD" id="cd00082">
    <property type="entry name" value="HisKA"/>
    <property type="match status" value="1"/>
</dbReference>
<dbReference type="InterPro" id="IPR003594">
    <property type="entry name" value="HATPase_dom"/>
</dbReference>
<dbReference type="PROSITE" id="PS50109">
    <property type="entry name" value="HIS_KIN"/>
    <property type="match status" value="1"/>
</dbReference>
<dbReference type="InterPro" id="IPR036890">
    <property type="entry name" value="HATPase_C_sf"/>
</dbReference>
<evidence type="ECO:0000256" key="1">
    <source>
        <dbReference type="ARBA" id="ARBA00000085"/>
    </source>
</evidence>
<name>A0A5A7MU63_9PROT</name>
<dbReference type="Pfam" id="PF00512">
    <property type="entry name" value="HisKA"/>
    <property type="match status" value="1"/>
</dbReference>
<evidence type="ECO:0000313" key="8">
    <source>
        <dbReference type="Proteomes" id="UP000322084"/>
    </source>
</evidence>
<dbReference type="Gene3D" id="1.10.287.130">
    <property type="match status" value="1"/>
</dbReference>
<dbReference type="InterPro" id="IPR003661">
    <property type="entry name" value="HisK_dim/P_dom"/>
</dbReference>
<dbReference type="SMART" id="SM00388">
    <property type="entry name" value="HisKA"/>
    <property type="match status" value="1"/>
</dbReference>
<feature type="domain" description="Response regulatory" evidence="6">
    <location>
        <begin position="283"/>
        <end position="400"/>
    </location>
</feature>
<sequence length="401" mass="43556">MEGRAALVHLIDTTQQKSLERQFVQAQKMQAVGQLAGGVAHDFNNLLTAIIGFCDLLLVRHGPGDHSFSDIMQIKQNANRASNLVRQLLAFSRQQTMRPKVLMITDVLADLSNLLRRLIGETVQLNMIHGRDVGAVRVDQGQFEQVIMNLAVNARDAMDGGGTLTIRTKAVGPDDTLVQNYSVMPLGHYVLIEVSDNGHGIPSEIVNKIFEPFFTTKDVGKGTGLGLSTVYGIIKQTGGFIFVESSEGEGSTFRVYLPVHDHVPAESQPQVSAAARDLTGKGTILLVEDEDAVRMFASRALGNKGYTVLQAASGEEGLAIVREEVGNIDLLISDVVMPNMDGPTLVSKARELRADLRVVFISGYAEDVFRKGVGEGSEDFHFLPKPFSLKQLAETVKTALS</sequence>
<feature type="domain" description="Histidine kinase" evidence="5">
    <location>
        <begin position="38"/>
        <end position="261"/>
    </location>
</feature>
<evidence type="ECO:0000256" key="2">
    <source>
        <dbReference type="ARBA" id="ARBA00012438"/>
    </source>
</evidence>
<dbReference type="Pfam" id="PF02518">
    <property type="entry name" value="HATPase_c"/>
    <property type="match status" value="1"/>
</dbReference>
<comment type="catalytic activity">
    <reaction evidence="1">
        <text>ATP + protein L-histidine = ADP + protein N-phospho-L-histidine.</text>
        <dbReference type="EC" id="2.7.13.3"/>
    </reaction>
</comment>
<dbReference type="SMART" id="SM00387">
    <property type="entry name" value="HATPase_c"/>
    <property type="match status" value="1"/>
</dbReference>
<proteinExistence type="predicted"/>
<dbReference type="EC" id="2.7.13.3" evidence="2"/>
<evidence type="ECO:0000256" key="4">
    <source>
        <dbReference type="PROSITE-ProRule" id="PRU00169"/>
    </source>
</evidence>
<comment type="caution">
    <text evidence="7">The sequence shown here is derived from an EMBL/GenBank/DDBJ whole genome shotgun (WGS) entry which is preliminary data.</text>
</comment>
<dbReference type="EMBL" id="BKCL01000006">
    <property type="protein sequence ID" value="GEQ98389.1"/>
    <property type="molecule type" value="Genomic_DNA"/>
</dbReference>
<dbReference type="Gene3D" id="3.30.565.10">
    <property type="entry name" value="Histidine kinase-like ATPase, C-terminal domain"/>
    <property type="match status" value="1"/>
</dbReference>
<dbReference type="AlphaFoldDB" id="A0A5A7MU63"/>
<protein>
    <recommendedName>
        <fullName evidence="2">histidine kinase</fullName>
        <ecNumber evidence="2">2.7.13.3</ecNumber>
    </recommendedName>
</protein>
<dbReference type="InterPro" id="IPR001789">
    <property type="entry name" value="Sig_transdc_resp-reg_receiver"/>
</dbReference>
<dbReference type="Gene3D" id="3.40.50.2300">
    <property type="match status" value="1"/>
</dbReference>
<gene>
    <name evidence="7" type="ORF">JCM17844_20260</name>
</gene>
<dbReference type="InterPro" id="IPR011006">
    <property type="entry name" value="CheY-like_superfamily"/>
</dbReference>
<dbReference type="Pfam" id="PF00072">
    <property type="entry name" value="Response_reg"/>
    <property type="match status" value="1"/>
</dbReference>
<dbReference type="InterPro" id="IPR005467">
    <property type="entry name" value="His_kinase_dom"/>
</dbReference>
<dbReference type="FunFam" id="1.10.287.130:FF:000037">
    <property type="entry name" value="Hybrid sensor histidine kinase/response regulator"/>
    <property type="match status" value="1"/>
</dbReference>
<dbReference type="PANTHER" id="PTHR43065:SF42">
    <property type="entry name" value="TWO-COMPONENT SENSOR PPRA"/>
    <property type="match status" value="1"/>
</dbReference>
<dbReference type="SUPFAM" id="SSF47384">
    <property type="entry name" value="Homodimeric domain of signal transducing histidine kinase"/>
    <property type="match status" value="1"/>
</dbReference>
<keyword evidence="3 4" id="KW-0597">Phosphoprotein</keyword>
<evidence type="ECO:0000313" key="7">
    <source>
        <dbReference type="EMBL" id="GEQ98389.1"/>
    </source>
</evidence>
<organism evidence="7 8">
    <name type="scientific">Iodidimonas gelatinilytica</name>
    <dbReference type="NCBI Taxonomy" id="1236966"/>
    <lineage>
        <taxon>Bacteria</taxon>
        <taxon>Pseudomonadati</taxon>
        <taxon>Pseudomonadota</taxon>
        <taxon>Alphaproteobacteria</taxon>
        <taxon>Iodidimonadales</taxon>
        <taxon>Iodidimonadaceae</taxon>
        <taxon>Iodidimonas</taxon>
    </lineage>
</organism>
<dbReference type="PROSITE" id="PS50110">
    <property type="entry name" value="RESPONSE_REGULATORY"/>
    <property type="match status" value="1"/>
</dbReference>
<feature type="modified residue" description="4-aspartylphosphate" evidence="4">
    <location>
        <position position="334"/>
    </location>
</feature>
<dbReference type="SMART" id="SM00448">
    <property type="entry name" value="REC"/>
    <property type="match status" value="1"/>
</dbReference>
<evidence type="ECO:0000259" key="6">
    <source>
        <dbReference type="PROSITE" id="PS50110"/>
    </source>
</evidence>
<dbReference type="GO" id="GO:0000155">
    <property type="term" value="F:phosphorelay sensor kinase activity"/>
    <property type="evidence" value="ECO:0007669"/>
    <property type="project" value="InterPro"/>
</dbReference>
<dbReference type="InterPro" id="IPR004358">
    <property type="entry name" value="Sig_transdc_His_kin-like_C"/>
</dbReference>
<accession>A0A5A7MU63</accession>
<dbReference type="SUPFAM" id="SSF55874">
    <property type="entry name" value="ATPase domain of HSP90 chaperone/DNA topoisomerase II/histidine kinase"/>
    <property type="match status" value="1"/>
</dbReference>